<name>A0A1H8YPQ5_9PSEU</name>
<evidence type="ECO:0000313" key="3">
    <source>
        <dbReference type="EMBL" id="SEP53348.1"/>
    </source>
</evidence>
<sequence>MTSPTANSRTNGLARVDTGCMDLHAVHEEMERARASFHQALDSASEADLRRRSDGTRWNNKQLLFHMLLGYLIMRALMNLVRLFGRLPAGVSRAYARLLNKATRPFDVVNYAGSALGGTFLTPRRMGIMFDHVIAALHRRLDAEAVIDLGRGMHYPTRWDPFFQDFMTLADVYRFPTQHFDFHRRQLTLGAGG</sequence>
<organism evidence="3 4">
    <name type="scientific">Amycolatopsis saalfeldensis</name>
    <dbReference type="NCBI Taxonomy" id="394193"/>
    <lineage>
        <taxon>Bacteria</taxon>
        <taxon>Bacillati</taxon>
        <taxon>Actinomycetota</taxon>
        <taxon>Actinomycetes</taxon>
        <taxon>Pseudonocardiales</taxon>
        <taxon>Pseudonocardiaceae</taxon>
        <taxon>Amycolatopsis</taxon>
    </lineage>
</organism>
<dbReference type="Proteomes" id="UP000198582">
    <property type="component" value="Unassembled WGS sequence"/>
</dbReference>
<dbReference type="EMBL" id="FOEF01000026">
    <property type="protein sequence ID" value="SEP53348.1"/>
    <property type="molecule type" value="Genomic_DNA"/>
</dbReference>
<feature type="transmembrane region" description="Helical" evidence="1">
    <location>
        <begin position="63"/>
        <end position="84"/>
    </location>
</feature>
<accession>A0A1H8YPQ5</accession>
<evidence type="ECO:0000259" key="2">
    <source>
        <dbReference type="Pfam" id="PF12867"/>
    </source>
</evidence>
<dbReference type="Gene3D" id="1.20.120.450">
    <property type="entry name" value="dinb family like domain"/>
    <property type="match status" value="1"/>
</dbReference>
<evidence type="ECO:0000256" key="1">
    <source>
        <dbReference type="SAM" id="Phobius"/>
    </source>
</evidence>
<proteinExistence type="predicted"/>
<dbReference type="STRING" id="394193.SAMN04489732_12672"/>
<keyword evidence="1" id="KW-0472">Membrane</keyword>
<dbReference type="SUPFAM" id="SSF109854">
    <property type="entry name" value="DinB/YfiT-like putative metalloenzymes"/>
    <property type="match status" value="1"/>
</dbReference>
<feature type="domain" description="DinB-like" evidence="2">
    <location>
        <begin position="30"/>
        <end position="187"/>
    </location>
</feature>
<dbReference type="Pfam" id="PF12867">
    <property type="entry name" value="DinB_2"/>
    <property type="match status" value="1"/>
</dbReference>
<keyword evidence="1" id="KW-0812">Transmembrane</keyword>
<reference evidence="3 4" key="1">
    <citation type="submission" date="2016-10" db="EMBL/GenBank/DDBJ databases">
        <authorList>
            <person name="de Groot N.N."/>
        </authorList>
    </citation>
    <scope>NUCLEOTIDE SEQUENCE [LARGE SCALE GENOMIC DNA]</scope>
    <source>
        <strain evidence="3 4">DSM 44993</strain>
    </source>
</reference>
<protein>
    <submittedName>
        <fullName evidence="3">DinB superfamily protein</fullName>
    </submittedName>
</protein>
<dbReference type="InterPro" id="IPR024775">
    <property type="entry name" value="DinB-like"/>
</dbReference>
<evidence type="ECO:0000313" key="4">
    <source>
        <dbReference type="Proteomes" id="UP000198582"/>
    </source>
</evidence>
<keyword evidence="1" id="KW-1133">Transmembrane helix</keyword>
<dbReference type="InterPro" id="IPR034660">
    <property type="entry name" value="DinB/YfiT-like"/>
</dbReference>
<dbReference type="AlphaFoldDB" id="A0A1H8YPQ5"/>
<gene>
    <name evidence="3" type="ORF">SAMN04489732_12672</name>
</gene>
<keyword evidence="4" id="KW-1185">Reference proteome</keyword>